<dbReference type="SUPFAM" id="SSF81383">
    <property type="entry name" value="F-box domain"/>
    <property type="match status" value="1"/>
</dbReference>
<dbReference type="AlphaFoldDB" id="A0A6J0K7S5"/>
<dbReference type="Proteomes" id="UP000504610">
    <property type="component" value="Chromosome 7"/>
</dbReference>
<evidence type="ECO:0000313" key="4">
    <source>
        <dbReference type="RefSeq" id="XP_018443521.1"/>
    </source>
</evidence>
<reference evidence="3" key="1">
    <citation type="journal article" date="2019" name="Database">
        <title>The radish genome database (RadishGD): an integrated information resource for radish genomics.</title>
        <authorList>
            <person name="Yu H.J."/>
            <person name="Baek S."/>
            <person name="Lee Y.J."/>
            <person name="Cho A."/>
            <person name="Mun J.H."/>
        </authorList>
    </citation>
    <scope>NUCLEOTIDE SEQUENCE [LARGE SCALE GENOMIC DNA]</scope>
    <source>
        <strain evidence="3">cv. WK10039</strain>
    </source>
</reference>
<proteinExistence type="predicted"/>
<sequence>MTKRVESESNGISTTVRSPSHRSRSNGGSDFISSLPDEVLQHILSYIPTEYAVRTSALSKRWKHVWRETPSLSFHCHTWDHHPVSISKTLASFFTAPKLTSFHIHVTFNPNNSSLTSSSHVNSWIELALSREADKISLVIIGSDNVLPDLFFTNSSVKQLRLALGHRGSYDYRNMIPKPTVVWTSLRNLSLECFSLPDESLANILSGCPMLESLVLINCPKLGHLDLSNSPKLTRLEIVFGPYFGTLKIVAPHIQYLKLIGSLEPCTLVDVSSLTDAYFSLNYVGETTRGDGFHQDMVLKMLQKLQNVENLTIGPIVLQLLSVAELCGLPFPQLQAKSLTVTTMVVRSVIPSLARLLQNSPGLQKITLNTISYRGIPDAEFNRHLRKQGLNPDGCWRLEYGDFPTTKQTYSHCVVATRAKSKHVVSFIKLVLQHSKAVDTVVLRLGGYLNATEYEKLLRMVPTFTGNKNVRTRGQGKRLLNVLKITPRTVCV</sequence>
<evidence type="ECO:0000313" key="3">
    <source>
        <dbReference type="Proteomes" id="UP000504610"/>
    </source>
</evidence>
<dbReference type="InterPro" id="IPR036047">
    <property type="entry name" value="F-box-like_dom_sf"/>
</dbReference>
<dbReference type="Gene3D" id="3.80.10.10">
    <property type="entry name" value="Ribonuclease Inhibitor"/>
    <property type="match status" value="1"/>
</dbReference>
<dbReference type="CDD" id="cd22160">
    <property type="entry name" value="F-box_AtFBL13-like"/>
    <property type="match status" value="1"/>
</dbReference>
<dbReference type="KEGG" id="rsz:130502008"/>
<dbReference type="GeneID" id="108815403"/>
<dbReference type="SUPFAM" id="SSF52047">
    <property type="entry name" value="RNI-like"/>
    <property type="match status" value="1"/>
</dbReference>
<dbReference type="InterPro" id="IPR053781">
    <property type="entry name" value="F-box_AtFBL13-like"/>
</dbReference>
<dbReference type="InterPro" id="IPR055411">
    <property type="entry name" value="LRR_FXL15/At3g58940/PEG3-like"/>
</dbReference>
<dbReference type="PANTHER" id="PTHR31900">
    <property type="entry name" value="F-BOX/RNI SUPERFAMILY PROTEIN-RELATED"/>
    <property type="match status" value="1"/>
</dbReference>
<organism evidence="3 4">
    <name type="scientific">Raphanus sativus</name>
    <name type="common">Radish</name>
    <name type="synonym">Raphanus raphanistrum var. sativus</name>
    <dbReference type="NCBI Taxonomy" id="3726"/>
    <lineage>
        <taxon>Eukaryota</taxon>
        <taxon>Viridiplantae</taxon>
        <taxon>Streptophyta</taxon>
        <taxon>Embryophyta</taxon>
        <taxon>Tracheophyta</taxon>
        <taxon>Spermatophyta</taxon>
        <taxon>Magnoliopsida</taxon>
        <taxon>eudicotyledons</taxon>
        <taxon>Gunneridae</taxon>
        <taxon>Pentapetalae</taxon>
        <taxon>rosids</taxon>
        <taxon>malvids</taxon>
        <taxon>Brassicales</taxon>
        <taxon>Brassicaceae</taxon>
        <taxon>Brassiceae</taxon>
        <taxon>Raphanus</taxon>
    </lineage>
</organism>
<gene>
    <name evidence="4" type="primary">LOC108815403</name>
    <name evidence="5" type="synonym">LOC130502008</name>
</gene>
<evidence type="ECO:0000259" key="2">
    <source>
        <dbReference type="PROSITE" id="PS50181"/>
    </source>
</evidence>
<dbReference type="KEGG" id="rsz:108815403"/>
<evidence type="ECO:0000256" key="1">
    <source>
        <dbReference type="SAM" id="MobiDB-lite"/>
    </source>
</evidence>
<feature type="domain" description="F-box" evidence="2">
    <location>
        <begin position="29"/>
        <end position="82"/>
    </location>
</feature>
<dbReference type="OrthoDB" id="1110459at2759"/>
<dbReference type="SMART" id="SM00256">
    <property type="entry name" value="FBOX"/>
    <property type="match status" value="1"/>
</dbReference>
<dbReference type="RefSeq" id="XP_056852803.1">
    <property type="nucleotide sequence ID" value="XM_056996823.1"/>
</dbReference>
<dbReference type="InterPro" id="IPR050232">
    <property type="entry name" value="FBL13/AtMIF1-like"/>
</dbReference>
<accession>A0A6J0K7S5</accession>
<protein>
    <submittedName>
        <fullName evidence="4">F-box/LRR-repeat protein At5g02910 isoform X1</fullName>
    </submittedName>
    <submittedName>
        <fullName evidence="5">F-box/LRR-repeat protein At5g02910-like isoform X1</fullName>
    </submittedName>
</protein>
<feature type="region of interest" description="Disordered" evidence="1">
    <location>
        <begin position="1"/>
        <end position="30"/>
    </location>
</feature>
<keyword evidence="3" id="KW-1185">Reference proteome</keyword>
<dbReference type="RefSeq" id="XP_018443521.1">
    <property type="nucleotide sequence ID" value="XM_018588019.2"/>
</dbReference>
<dbReference type="Pfam" id="PF24758">
    <property type="entry name" value="LRR_At5g56370"/>
    <property type="match status" value="1"/>
</dbReference>
<feature type="compositionally biased region" description="Polar residues" evidence="1">
    <location>
        <begin position="8"/>
        <end position="18"/>
    </location>
</feature>
<dbReference type="PANTHER" id="PTHR31900:SF32">
    <property type="entry name" value="F-BOX_RNI_FBD-LIKE DOMAIN PROTEIN"/>
    <property type="match status" value="1"/>
</dbReference>
<reference evidence="4 5" key="2">
    <citation type="submission" date="2025-04" db="UniProtKB">
        <authorList>
            <consortium name="RefSeq"/>
        </authorList>
    </citation>
    <scope>IDENTIFICATION</scope>
    <source>
        <tissue evidence="4 5">Leaf</tissue>
    </source>
</reference>
<evidence type="ECO:0000313" key="5">
    <source>
        <dbReference type="RefSeq" id="XP_056852803.1"/>
    </source>
</evidence>
<dbReference type="InterPro" id="IPR032675">
    <property type="entry name" value="LRR_dom_sf"/>
</dbReference>
<dbReference type="InterPro" id="IPR001810">
    <property type="entry name" value="F-box_dom"/>
</dbReference>
<dbReference type="Gene3D" id="1.20.1280.50">
    <property type="match status" value="1"/>
</dbReference>
<dbReference type="Pfam" id="PF00646">
    <property type="entry name" value="F-box"/>
    <property type="match status" value="1"/>
</dbReference>
<name>A0A6J0K7S5_RAPSA</name>
<dbReference type="PROSITE" id="PS50181">
    <property type="entry name" value="FBOX"/>
    <property type="match status" value="1"/>
</dbReference>